<feature type="region of interest" description="Disordered" evidence="1">
    <location>
        <begin position="1"/>
        <end position="21"/>
    </location>
</feature>
<dbReference type="Gene3D" id="3.90.1640.10">
    <property type="entry name" value="inorganic pyrophosphatase (n-terminal core)"/>
    <property type="match status" value="1"/>
</dbReference>
<name>A0A143QPT1_RHOFA</name>
<reference evidence="5" key="2">
    <citation type="submission" date="2016-04" db="EMBL/GenBank/DDBJ databases">
        <title>Complete Genome and Plasmid Sequences for Rhodococcus fascians D188 and Draft Sequences for Rhodococcus spp. Isolates PBTS 1 and PBTS 2.</title>
        <authorList>
            <person name="Stamer R."/>
            <person name="Vereecke D."/>
            <person name="Zhang Y."/>
            <person name="Schilkey F."/>
            <person name="Devitt N."/>
            <person name="Randall J."/>
        </authorList>
    </citation>
    <scope>NUCLEOTIDE SEQUENCE [LARGE SCALE GENOMIC DNA]</scope>
    <source>
        <strain evidence="5">PBTS2</strain>
    </source>
</reference>
<dbReference type="GO" id="GO:0003676">
    <property type="term" value="F:nucleic acid binding"/>
    <property type="evidence" value="ECO:0007669"/>
    <property type="project" value="InterPro"/>
</dbReference>
<dbReference type="EMBL" id="CP015220">
    <property type="protein sequence ID" value="AMY24944.1"/>
    <property type="molecule type" value="Genomic_DNA"/>
</dbReference>
<proteinExistence type="predicted"/>
<evidence type="ECO:0000259" key="3">
    <source>
        <dbReference type="Pfam" id="PF02272"/>
    </source>
</evidence>
<dbReference type="EC" id="3.1.-.-" evidence="4"/>
<evidence type="ECO:0000259" key="2">
    <source>
        <dbReference type="Pfam" id="PF01368"/>
    </source>
</evidence>
<evidence type="ECO:0000313" key="5">
    <source>
        <dbReference type="Proteomes" id="UP000076038"/>
    </source>
</evidence>
<keyword evidence="5" id="KW-1185">Reference proteome</keyword>
<dbReference type="InterPro" id="IPR051319">
    <property type="entry name" value="Oligoribo/pAp-PDE_c-di-AMP_PDE"/>
</dbReference>
<dbReference type="GO" id="GO:0016787">
    <property type="term" value="F:hydrolase activity"/>
    <property type="evidence" value="ECO:0007669"/>
    <property type="project" value="UniProtKB-KW"/>
</dbReference>
<feature type="compositionally biased region" description="Polar residues" evidence="1">
    <location>
        <begin position="1"/>
        <end position="17"/>
    </location>
</feature>
<protein>
    <submittedName>
        <fullName evidence="4">Bifunctional oligoribonuclease and PAP phosphatase NrnA</fullName>
        <ecNumber evidence="4">3.1.-.-</ecNumber>
    </submittedName>
</protein>
<dbReference type="InterPro" id="IPR038763">
    <property type="entry name" value="DHH_sf"/>
</dbReference>
<evidence type="ECO:0000313" key="4">
    <source>
        <dbReference type="EMBL" id="AMY24944.1"/>
    </source>
</evidence>
<dbReference type="PATRIC" id="fig|1653479.3.peg.3709"/>
<dbReference type="Gene3D" id="3.10.310.30">
    <property type="match status" value="1"/>
</dbReference>
<dbReference type="PANTHER" id="PTHR47618:SF1">
    <property type="entry name" value="BIFUNCTIONAL OLIGORIBONUCLEASE AND PAP PHOSPHATASE NRNA"/>
    <property type="match status" value="1"/>
</dbReference>
<sequence>MQKPSSQPKPTEMSDGSGSEFELDEDLARAIEMLERASSVTVLCHVQPDADTIGSGLAIGSVLERRGAQVQVAFAAPAFLPQSMEELPNRHLLVEPEKVAESVDLVVTVDAGSRGRLGSLGERLDSASESLVIDHHRSNTRFGTLNVVHASAESTTAVIVRLLDRWGVDIDADLAHLLFAGLVTDTGSFRWVRPGSHLLAERLLATGIDGARIARRLLDTHPFDWLPMLGAVLGSAELLPDAAGGRGLVYAVIRSEDSAGLRSEEIESVIDIVRTTSEAEVAAVLKQQDFGSVWVVSLRSKTQVDVSAVATGLGGGGHHNAAGYTATGELPDVIDALREALSAS</sequence>
<feature type="domain" description="DHHA1" evidence="3">
    <location>
        <begin position="249"/>
        <end position="342"/>
    </location>
</feature>
<dbReference type="Pfam" id="PF01368">
    <property type="entry name" value="DHH"/>
    <property type="match status" value="1"/>
</dbReference>
<dbReference type="InterPro" id="IPR001667">
    <property type="entry name" value="DDH_dom"/>
</dbReference>
<dbReference type="PANTHER" id="PTHR47618">
    <property type="entry name" value="BIFUNCTIONAL OLIGORIBONUCLEASE AND PAP PHOSPHATASE NRNA"/>
    <property type="match status" value="1"/>
</dbReference>
<dbReference type="Proteomes" id="UP000076038">
    <property type="component" value="Chromosome"/>
</dbReference>
<dbReference type="SUPFAM" id="SSF64182">
    <property type="entry name" value="DHH phosphoesterases"/>
    <property type="match status" value="1"/>
</dbReference>
<keyword evidence="4" id="KW-0378">Hydrolase</keyword>
<dbReference type="Pfam" id="PF02272">
    <property type="entry name" value="DHHA1"/>
    <property type="match status" value="1"/>
</dbReference>
<evidence type="ECO:0000256" key="1">
    <source>
        <dbReference type="SAM" id="MobiDB-lite"/>
    </source>
</evidence>
<dbReference type="KEGG" id="rhs:A3Q41_03658"/>
<gene>
    <name evidence="4" type="primary">nrnA</name>
    <name evidence="4" type="ORF">A3Q41_03658</name>
</gene>
<feature type="domain" description="DDH" evidence="2">
    <location>
        <begin position="40"/>
        <end position="181"/>
    </location>
</feature>
<dbReference type="AlphaFoldDB" id="A0A143QPT1"/>
<organism evidence="4 5">
    <name type="scientific">Rhodococcoides fascians</name>
    <name type="common">Rhodococcus fascians</name>
    <dbReference type="NCBI Taxonomy" id="1828"/>
    <lineage>
        <taxon>Bacteria</taxon>
        <taxon>Bacillati</taxon>
        <taxon>Actinomycetota</taxon>
        <taxon>Actinomycetes</taxon>
        <taxon>Mycobacteriales</taxon>
        <taxon>Nocardiaceae</taxon>
        <taxon>Rhodococcoides</taxon>
    </lineage>
</organism>
<dbReference type="InterPro" id="IPR003156">
    <property type="entry name" value="DHHA1_dom"/>
</dbReference>
<accession>A0A143QPT1</accession>
<reference evidence="4 5" key="1">
    <citation type="journal article" date="2016" name="Genome Announc.">
        <title>Complete Genome and Plasmid Sequences for Rhodococcus fascians D188 and Draft Sequences for Rhodococcus Isolates PBTS 1 and PBTS 2.</title>
        <authorList>
            <person name="Stamler R.A."/>
            <person name="Vereecke D."/>
            <person name="Zhang Y."/>
            <person name="Schilkey F."/>
            <person name="Devitt N."/>
            <person name="Randall J.J."/>
        </authorList>
    </citation>
    <scope>NUCLEOTIDE SEQUENCE [LARGE SCALE GENOMIC DNA]</scope>
    <source>
        <strain evidence="4 5">PBTS2</strain>
    </source>
</reference>